<dbReference type="EMBL" id="CP053708">
    <property type="protein sequence ID" value="QKE92244.1"/>
    <property type="molecule type" value="Genomic_DNA"/>
</dbReference>
<reference evidence="2 3" key="1">
    <citation type="journal article" date="2014" name="World J. Microbiol. Biotechnol.">
        <title>Biodiversity and physiological characteristics of Antarctic and Arctic lichens-associated bacteria.</title>
        <authorList>
            <person name="Lee Y.M."/>
            <person name="Kim E.H."/>
            <person name="Lee H.K."/>
            <person name="Hong S.G."/>
        </authorList>
    </citation>
    <scope>NUCLEOTIDE SEQUENCE [LARGE SCALE GENOMIC DNA]</scope>
    <source>
        <strain evidence="2 3">PAMC 26569</strain>
    </source>
</reference>
<organism evidence="2 3">
    <name type="scientific">Lichenicola cladoniae</name>
    <dbReference type="NCBI Taxonomy" id="1484109"/>
    <lineage>
        <taxon>Bacteria</taxon>
        <taxon>Pseudomonadati</taxon>
        <taxon>Pseudomonadota</taxon>
        <taxon>Alphaproteobacteria</taxon>
        <taxon>Acetobacterales</taxon>
        <taxon>Acetobacteraceae</taxon>
        <taxon>Lichenicola</taxon>
    </lineage>
</organism>
<accession>A0A6M8HUK1</accession>
<dbReference type="Proteomes" id="UP000500767">
    <property type="component" value="Chromosome"/>
</dbReference>
<name>A0A6M8HUK1_9PROT</name>
<keyword evidence="3" id="KW-1185">Reference proteome</keyword>
<sequence length="132" mass="14054">MSKKHKAVSGEIITARGPWREVLLVCRKCSGKVKGGFGPKEKDAFPDAFKQVLRDLGRRRDVRVLEVGCLGVCPKDALTMIRGSAPAEMLVIPTGLDLTLLASRLIGPVQPATSTLPEPEPANPAGNPAFPA</sequence>
<feature type="compositionally biased region" description="Low complexity" evidence="1">
    <location>
        <begin position="123"/>
        <end position="132"/>
    </location>
</feature>
<dbReference type="Gene3D" id="3.40.30.10">
    <property type="entry name" value="Glutaredoxin"/>
    <property type="match status" value="1"/>
</dbReference>
<protein>
    <submittedName>
        <fullName evidence="2">(2Fe-2S) ferredoxin domain-containing protein</fullName>
    </submittedName>
</protein>
<dbReference type="RefSeq" id="WP_171836920.1">
    <property type="nucleotide sequence ID" value="NZ_CP053708.1"/>
</dbReference>
<proteinExistence type="predicted"/>
<dbReference type="CDD" id="cd02980">
    <property type="entry name" value="TRX_Fd_family"/>
    <property type="match status" value="1"/>
</dbReference>
<feature type="region of interest" description="Disordered" evidence="1">
    <location>
        <begin position="111"/>
        <end position="132"/>
    </location>
</feature>
<dbReference type="KEGG" id="lck:HN018_21385"/>
<dbReference type="AlphaFoldDB" id="A0A6M8HUK1"/>
<evidence type="ECO:0000313" key="2">
    <source>
        <dbReference type="EMBL" id="QKE92244.1"/>
    </source>
</evidence>
<evidence type="ECO:0000313" key="3">
    <source>
        <dbReference type="Proteomes" id="UP000500767"/>
    </source>
</evidence>
<gene>
    <name evidence="2" type="ORF">HN018_21385</name>
</gene>
<evidence type="ECO:0000256" key="1">
    <source>
        <dbReference type="SAM" id="MobiDB-lite"/>
    </source>
</evidence>